<dbReference type="Proteomes" id="UP000887578">
    <property type="component" value="Unplaced"/>
</dbReference>
<sequence length="214" mass="25748">MDLSNSETTPSDKLMKYYSNNAPFRSTYHRQAFYFRDTLIRYITNNPASSKSYQKMIQSCKHFFIKNSIVIVPELYFVQKEGWYTQVPSKDRPNGRSVYLNEITSKIWNTDSMDVWGTVEELLEIPHFLSLDEFRIWRIPEIFDIISFYGHIKKNKKTWIDLNFFRQISDEYKTRIQTIVDEILETEDRVYKIPSIYFSEITHSSRERMYALYS</sequence>
<evidence type="ECO:0000313" key="2">
    <source>
        <dbReference type="WBParaSite" id="PDA_v2.g2076.t1"/>
    </source>
</evidence>
<proteinExistence type="predicted"/>
<evidence type="ECO:0000313" key="1">
    <source>
        <dbReference type="Proteomes" id="UP000887578"/>
    </source>
</evidence>
<dbReference type="AlphaFoldDB" id="A0A914PQA6"/>
<accession>A0A914PQA6</accession>
<dbReference type="WBParaSite" id="PDA_v2.g2076.t1">
    <property type="protein sequence ID" value="PDA_v2.g2076.t1"/>
    <property type="gene ID" value="PDA_v2.g2076"/>
</dbReference>
<protein>
    <submittedName>
        <fullName evidence="2">Uncharacterized protein</fullName>
    </submittedName>
</protein>
<keyword evidence="1" id="KW-1185">Reference proteome</keyword>
<name>A0A914PQA6_9BILA</name>
<organism evidence="1 2">
    <name type="scientific">Panagrolaimus davidi</name>
    <dbReference type="NCBI Taxonomy" id="227884"/>
    <lineage>
        <taxon>Eukaryota</taxon>
        <taxon>Metazoa</taxon>
        <taxon>Ecdysozoa</taxon>
        <taxon>Nematoda</taxon>
        <taxon>Chromadorea</taxon>
        <taxon>Rhabditida</taxon>
        <taxon>Tylenchina</taxon>
        <taxon>Panagrolaimomorpha</taxon>
        <taxon>Panagrolaimoidea</taxon>
        <taxon>Panagrolaimidae</taxon>
        <taxon>Panagrolaimus</taxon>
    </lineage>
</organism>
<reference evidence="2" key="1">
    <citation type="submission" date="2022-11" db="UniProtKB">
        <authorList>
            <consortium name="WormBaseParasite"/>
        </authorList>
    </citation>
    <scope>IDENTIFICATION</scope>
</reference>